<dbReference type="EMBL" id="SOPW01000020">
    <property type="protein sequence ID" value="TFB14081.1"/>
    <property type="molecule type" value="Genomic_DNA"/>
</dbReference>
<reference evidence="4 5" key="1">
    <citation type="submission" date="2019-03" db="EMBL/GenBank/DDBJ databases">
        <authorList>
            <person name="He R.-H."/>
        </authorList>
    </citation>
    <scope>NUCLEOTIDE SEQUENCE [LARGE SCALE GENOMIC DNA]</scope>
    <source>
        <strain evidence="5">SH 714</strain>
    </source>
</reference>
<evidence type="ECO:0000259" key="3">
    <source>
        <dbReference type="Pfam" id="PF03413"/>
    </source>
</evidence>
<dbReference type="AlphaFoldDB" id="A0A4Y8IGC4"/>
<dbReference type="InterPro" id="IPR025711">
    <property type="entry name" value="PepSY"/>
</dbReference>
<proteinExistence type="predicted"/>
<feature type="region of interest" description="Disordered" evidence="1">
    <location>
        <begin position="94"/>
        <end position="139"/>
    </location>
</feature>
<evidence type="ECO:0000256" key="1">
    <source>
        <dbReference type="SAM" id="MobiDB-lite"/>
    </source>
</evidence>
<comment type="caution">
    <text evidence="4">The sequence shown here is derived from an EMBL/GenBank/DDBJ whole genome shotgun (WGS) entry which is preliminary data.</text>
</comment>
<keyword evidence="2" id="KW-1133">Transmembrane helix</keyword>
<keyword evidence="5" id="KW-1185">Reference proteome</keyword>
<organism evidence="4 5">
    <name type="scientific">Filobacillus milosensis</name>
    <dbReference type="NCBI Taxonomy" id="94137"/>
    <lineage>
        <taxon>Bacteria</taxon>
        <taxon>Bacillati</taxon>
        <taxon>Bacillota</taxon>
        <taxon>Bacilli</taxon>
        <taxon>Bacillales</taxon>
        <taxon>Bacillaceae</taxon>
        <taxon>Filobacillus</taxon>
    </lineage>
</organism>
<feature type="domain" description="PepSY" evidence="3">
    <location>
        <begin position="209"/>
        <end position="263"/>
    </location>
</feature>
<name>A0A4Y8IGC4_9BACI</name>
<feature type="transmembrane region" description="Helical" evidence="2">
    <location>
        <begin position="7"/>
        <end position="28"/>
    </location>
</feature>
<protein>
    <recommendedName>
        <fullName evidence="3">PepSY domain-containing protein</fullName>
    </recommendedName>
</protein>
<gene>
    <name evidence="4" type="ORF">E3U55_14980</name>
</gene>
<evidence type="ECO:0000313" key="5">
    <source>
        <dbReference type="Proteomes" id="UP000297975"/>
    </source>
</evidence>
<accession>A0A4Y8IGC4</accession>
<feature type="domain" description="PepSY" evidence="3">
    <location>
        <begin position="146"/>
        <end position="200"/>
    </location>
</feature>
<keyword evidence="2" id="KW-0472">Membrane</keyword>
<dbReference type="Gene3D" id="3.10.450.40">
    <property type="match status" value="3"/>
</dbReference>
<keyword evidence="2" id="KW-0812">Transmembrane</keyword>
<feature type="compositionally biased region" description="Basic and acidic residues" evidence="1">
    <location>
        <begin position="120"/>
        <end position="139"/>
    </location>
</feature>
<dbReference type="Proteomes" id="UP000297975">
    <property type="component" value="Unassembled WGS sequence"/>
</dbReference>
<dbReference type="Pfam" id="PF03413">
    <property type="entry name" value="PepSY"/>
    <property type="match status" value="2"/>
</dbReference>
<dbReference type="OrthoDB" id="5361545at2"/>
<evidence type="ECO:0000313" key="4">
    <source>
        <dbReference type="EMBL" id="TFB14081.1"/>
    </source>
</evidence>
<feature type="compositionally biased region" description="Polar residues" evidence="1">
    <location>
        <begin position="106"/>
        <end position="119"/>
    </location>
</feature>
<evidence type="ECO:0000256" key="2">
    <source>
        <dbReference type="SAM" id="Phobius"/>
    </source>
</evidence>
<dbReference type="RefSeq" id="WP_134341288.1">
    <property type="nucleotide sequence ID" value="NZ_SOPW01000020.1"/>
</dbReference>
<sequence>MIKERILWMLGGAIITVVVFVLAQQFVFGTSSAENITKEEAEDIVLKRFSGDIDQIEEEKQHYSVIVNTDSRSYKVMVDKQNGDLYDYELIENKKDNNPESEDDSTNGNQDSNEQNDPAKQTKDQSSDEKEDSEQKQEEALSLLKEAEITEQVQEVFDGEIGNIELNETDHPFYKIEIEKDLEIITLKVDAYKGDILSEESQPKDKNTPISKEEAIKKASSVIEGKLDDVELKNIKGTLYYFIELELPSNQDVTIRINAINGSTTTIWDQKDDDKNNEEGN</sequence>